<keyword evidence="2" id="KW-1185">Reference proteome</keyword>
<name>A0A1D1VIR0_RAMVA</name>
<reference evidence="1 2" key="1">
    <citation type="journal article" date="2016" name="Nat. Commun.">
        <title>Extremotolerant tardigrade genome and improved radiotolerance of human cultured cells by tardigrade-unique protein.</title>
        <authorList>
            <person name="Hashimoto T."/>
            <person name="Horikawa D.D."/>
            <person name="Saito Y."/>
            <person name="Kuwahara H."/>
            <person name="Kozuka-Hata H."/>
            <person name="Shin-I T."/>
            <person name="Minakuchi Y."/>
            <person name="Ohishi K."/>
            <person name="Motoyama A."/>
            <person name="Aizu T."/>
            <person name="Enomoto A."/>
            <person name="Kondo K."/>
            <person name="Tanaka S."/>
            <person name="Hara Y."/>
            <person name="Koshikawa S."/>
            <person name="Sagara H."/>
            <person name="Miura T."/>
            <person name="Yokobori S."/>
            <person name="Miyagawa K."/>
            <person name="Suzuki Y."/>
            <person name="Kubo T."/>
            <person name="Oyama M."/>
            <person name="Kohara Y."/>
            <person name="Fujiyama A."/>
            <person name="Arakawa K."/>
            <person name="Katayama T."/>
            <person name="Toyoda A."/>
            <person name="Kunieda T."/>
        </authorList>
    </citation>
    <scope>NUCLEOTIDE SEQUENCE [LARGE SCALE GENOMIC DNA]</scope>
    <source>
        <strain evidence="1 2">YOKOZUNA-1</strain>
    </source>
</reference>
<accession>A0A1D1VIR0</accession>
<sequence length="64" mass="7738">MIWERKDKQNSAQMIPKNSKQGMEIEFIQLFSESKVDRLDSFWQSQTRSGLFRHVLLSYVRWTT</sequence>
<comment type="caution">
    <text evidence="1">The sequence shown here is derived from an EMBL/GenBank/DDBJ whole genome shotgun (WGS) entry which is preliminary data.</text>
</comment>
<dbReference type="AlphaFoldDB" id="A0A1D1VIR0"/>
<dbReference type="EMBL" id="BDGG01000006">
    <property type="protein sequence ID" value="GAV00811.1"/>
    <property type="molecule type" value="Genomic_DNA"/>
</dbReference>
<dbReference type="Proteomes" id="UP000186922">
    <property type="component" value="Unassembled WGS sequence"/>
</dbReference>
<protein>
    <submittedName>
        <fullName evidence="1">Uncharacterized protein</fullName>
    </submittedName>
</protein>
<gene>
    <name evidence="1" type="primary">RvY_11607-1</name>
    <name evidence="1" type="synonym">RvY_11607.1</name>
    <name evidence="1" type="ORF">RvY_11607</name>
</gene>
<organism evidence="1 2">
    <name type="scientific">Ramazzottius varieornatus</name>
    <name type="common">Water bear</name>
    <name type="synonym">Tardigrade</name>
    <dbReference type="NCBI Taxonomy" id="947166"/>
    <lineage>
        <taxon>Eukaryota</taxon>
        <taxon>Metazoa</taxon>
        <taxon>Ecdysozoa</taxon>
        <taxon>Tardigrada</taxon>
        <taxon>Eutardigrada</taxon>
        <taxon>Parachela</taxon>
        <taxon>Hypsibioidea</taxon>
        <taxon>Ramazzottiidae</taxon>
        <taxon>Ramazzottius</taxon>
    </lineage>
</organism>
<evidence type="ECO:0000313" key="1">
    <source>
        <dbReference type="EMBL" id="GAV00811.1"/>
    </source>
</evidence>
<evidence type="ECO:0000313" key="2">
    <source>
        <dbReference type="Proteomes" id="UP000186922"/>
    </source>
</evidence>
<proteinExistence type="predicted"/>